<evidence type="ECO:0000313" key="7">
    <source>
        <dbReference type="EMBL" id="PPT91131.1"/>
    </source>
</evidence>
<evidence type="ECO:0000259" key="6">
    <source>
        <dbReference type="PROSITE" id="PS51296"/>
    </source>
</evidence>
<organism evidence="7 8">
    <name type="scientific">Xanthomonas theicola</name>
    <dbReference type="NCBI Taxonomy" id="56464"/>
    <lineage>
        <taxon>Bacteria</taxon>
        <taxon>Pseudomonadati</taxon>
        <taxon>Pseudomonadota</taxon>
        <taxon>Gammaproteobacteria</taxon>
        <taxon>Lysobacterales</taxon>
        <taxon>Lysobacteraceae</taxon>
        <taxon>Xanthomonas</taxon>
    </lineage>
</organism>
<dbReference type="InterPro" id="IPR036922">
    <property type="entry name" value="Rieske_2Fe-2S_sf"/>
</dbReference>
<name>A0A2S6ZFU3_9XANT</name>
<keyword evidence="1" id="KW-0001">2Fe-2S</keyword>
<evidence type="ECO:0000256" key="4">
    <source>
        <dbReference type="ARBA" id="ARBA00023004"/>
    </source>
</evidence>
<sequence length="347" mass="39449">MDSYTRTGRWNPDDLDYRALVNEWHVVAKTTEVTADQAFPCTLLGEKLVLWRSAGTLLAWADHCPHRGAPLSLGRINNCRIACPYHGWEFDADARRVHVPAHPELTKAVDTPIRRFAVAERCGFVWVCIGEPRGDIPRIPKFDDPSFRKSYTGPYLFRANALRCIDNFIDATHFPFVHSGINGRPEAPDTTIDYQVTEHDGELQTSEFSVVQPDADARGIQLQVRYRYYCLAPTVAYSDKDTGSGEHWFTWAAVTPVDRDASKFWLLMCFNHAAEIPQQDIERRQSRIFDDGDRWIVESQRPVQMPLGISPEMHVKSDRLGVAYRKWVYRLAMANAAPVAATETEPA</sequence>
<evidence type="ECO:0000256" key="2">
    <source>
        <dbReference type="ARBA" id="ARBA00022723"/>
    </source>
</evidence>
<keyword evidence="3" id="KW-0560">Oxidoreductase</keyword>
<dbReference type="Pfam" id="PF00355">
    <property type="entry name" value="Rieske"/>
    <property type="match status" value="1"/>
</dbReference>
<evidence type="ECO:0000256" key="1">
    <source>
        <dbReference type="ARBA" id="ARBA00022714"/>
    </source>
</evidence>
<dbReference type="GO" id="GO:0016491">
    <property type="term" value="F:oxidoreductase activity"/>
    <property type="evidence" value="ECO:0007669"/>
    <property type="project" value="UniProtKB-KW"/>
</dbReference>
<dbReference type="PANTHER" id="PTHR21266">
    <property type="entry name" value="IRON-SULFUR DOMAIN CONTAINING PROTEIN"/>
    <property type="match status" value="1"/>
</dbReference>
<dbReference type="SUPFAM" id="SSF50022">
    <property type="entry name" value="ISP domain"/>
    <property type="match status" value="1"/>
</dbReference>
<dbReference type="Gene3D" id="2.102.10.10">
    <property type="entry name" value="Rieske [2Fe-2S] iron-sulphur domain"/>
    <property type="match status" value="1"/>
</dbReference>
<proteinExistence type="predicted"/>
<dbReference type="InterPro" id="IPR017941">
    <property type="entry name" value="Rieske_2Fe-2S"/>
</dbReference>
<keyword evidence="4" id="KW-0408">Iron</keyword>
<keyword evidence="5" id="KW-0411">Iron-sulfur</keyword>
<evidence type="ECO:0000256" key="5">
    <source>
        <dbReference type="ARBA" id="ARBA00023014"/>
    </source>
</evidence>
<dbReference type="Pfam" id="PF19112">
    <property type="entry name" value="VanA_C"/>
    <property type="match status" value="1"/>
</dbReference>
<dbReference type="SUPFAM" id="SSF55961">
    <property type="entry name" value="Bet v1-like"/>
    <property type="match status" value="1"/>
</dbReference>
<dbReference type="InterPro" id="IPR050584">
    <property type="entry name" value="Cholesterol_7-desaturase"/>
</dbReference>
<dbReference type="Gene3D" id="3.90.380.10">
    <property type="entry name" value="Naphthalene 1,2-dioxygenase Alpha Subunit, Chain A, domain 1"/>
    <property type="match status" value="1"/>
</dbReference>
<dbReference type="AlphaFoldDB" id="A0A2S6ZFU3"/>
<feature type="domain" description="Rieske" evidence="6">
    <location>
        <begin position="24"/>
        <end position="127"/>
    </location>
</feature>
<keyword evidence="8" id="KW-1185">Reference proteome</keyword>
<dbReference type="InterPro" id="IPR015881">
    <property type="entry name" value="ARHD_Rieske_2Fe_2S"/>
</dbReference>
<dbReference type="PROSITE" id="PS00570">
    <property type="entry name" value="RING_HYDROXYL_ALPHA"/>
    <property type="match status" value="1"/>
</dbReference>
<comment type="caution">
    <text evidence="7">The sequence shown here is derived from an EMBL/GenBank/DDBJ whole genome shotgun (WGS) entry which is preliminary data.</text>
</comment>
<evidence type="ECO:0000313" key="8">
    <source>
        <dbReference type="Proteomes" id="UP000239898"/>
    </source>
</evidence>
<dbReference type="OrthoDB" id="9769355at2"/>
<dbReference type="EMBL" id="MIGX01000034">
    <property type="protein sequence ID" value="PPT91131.1"/>
    <property type="molecule type" value="Genomic_DNA"/>
</dbReference>
<accession>A0A2S6ZFU3</accession>
<evidence type="ECO:0000256" key="3">
    <source>
        <dbReference type="ARBA" id="ARBA00023002"/>
    </source>
</evidence>
<dbReference type="RefSeq" id="WP_128420119.1">
    <property type="nucleotide sequence ID" value="NZ_CP049017.1"/>
</dbReference>
<dbReference type="GO" id="GO:0051537">
    <property type="term" value="F:2 iron, 2 sulfur cluster binding"/>
    <property type="evidence" value="ECO:0007669"/>
    <property type="project" value="UniProtKB-KW"/>
</dbReference>
<dbReference type="PANTHER" id="PTHR21266:SF60">
    <property type="entry name" value="3-KETOSTEROID-9-ALPHA-MONOOXYGENASE, OXYGENASE COMPONENT"/>
    <property type="match status" value="1"/>
</dbReference>
<dbReference type="Proteomes" id="UP000239898">
    <property type="component" value="Unassembled WGS sequence"/>
</dbReference>
<protein>
    <recommendedName>
        <fullName evidence="6">Rieske domain-containing protein</fullName>
    </recommendedName>
</protein>
<keyword evidence="2" id="KW-0479">Metal-binding</keyword>
<dbReference type="InterPro" id="IPR044043">
    <property type="entry name" value="VanA_C_cat"/>
</dbReference>
<gene>
    <name evidence="7" type="ORF">XthCFBP4691_09090</name>
</gene>
<dbReference type="PROSITE" id="PS51296">
    <property type="entry name" value="RIESKE"/>
    <property type="match status" value="1"/>
</dbReference>
<reference evidence="7 8" key="1">
    <citation type="submission" date="2016-08" db="EMBL/GenBank/DDBJ databases">
        <title>Evolution of the type three secretion system and type three effector repertoires in Xanthomonas.</title>
        <authorList>
            <person name="Merda D."/>
            <person name="Briand M."/>
            <person name="Bosis E."/>
            <person name="Rousseau C."/>
            <person name="Portier P."/>
            <person name="Jacques M.-A."/>
            <person name="Fischer-Le Saux M."/>
        </authorList>
    </citation>
    <scope>NUCLEOTIDE SEQUENCE [LARGE SCALE GENOMIC DNA]</scope>
    <source>
        <strain evidence="7 8">CFBP 4691</strain>
    </source>
</reference>
<dbReference type="GO" id="GO:0005506">
    <property type="term" value="F:iron ion binding"/>
    <property type="evidence" value="ECO:0007669"/>
    <property type="project" value="InterPro"/>
</dbReference>